<dbReference type="Proteomes" id="UP001642464">
    <property type="component" value="Unassembled WGS sequence"/>
</dbReference>
<feature type="non-terminal residue" evidence="2">
    <location>
        <position position="1"/>
    </location>
</feature>
<organism evidence="2 3">
    <name type="scientific">Durusdinium trenchii</name>
    <dbReference type="NCBI Taxonomy" id="1381693"/>
    <lineage>
        <taxon>Eukaryota</taxon>
        <taxon>Sar</taxon>
        <taxon>Alveolata</taxon>
        <taxon>Dinophyceae</taxon>
        <taxon>Suessiales</taxon>
        <taxon>Symbiodiniaceae</taxon>
        <taxon>Durusdinium</taxon>
    </lineage>
</organism>
<evidence type="ECO:0000256" key="1">
    <source>
        <dbReference type="SAM" id="MobiDB-lite"/>
    </source>
</evidence>
<evidence type="ECO:0000313" key="2">
    <source>
        <dbReference type="EMBL" id="CAK9031719.1"/>
    </source>
</evidence>
<feature type="compositionally biased region" description="Pro residues" evidence="1">
    <location>
        <begin position="1"/>
        <end position="17"/>
    </location>
</feature>
<feature type="non-terminal residue" evidence="2">
    <location>
        <position position="57"/>
    </location>
</feature>
<comment type="caution">
    <text evidence="2">The sequence shown here is derived from an EMBL/GenBank/DDBJ whole genome shotgun (WGS) entry which is preliminary data.</text>
</comment>
<sequence>DEAIPPPLPAPAAPPTPAETEAELQANVLASKPDKGKLVSYAFIVERDAYYVGLLDM</sequence>
<proteinExistence type="predicted"/>
<accession>A0ABP0L0E2</accession>
<protein>
    <submittedName>
        <fullName evidence="2">Uncharacterized protein</fullName>
    </submittedName>
</protein>
<dbReference type="EMBL" id="CAXAMM010013572">
    <property type="protein sequence ID" value="CAK9031719.1"/>
    <property type="molecule type" value="Genomic_DNA"/>
</dbReference>
<gene>
    <name evidence="2" type="ORF">SCF082_LOCUS19757</name>
</gene>
<reference evidence="2 3" key="1">
    <citation type="submission" date="2024-02" db="EMBL/GenBank/DDBJ databases">
        <authorList>
            <person name="Chen Y."/>
            <person name="Shah S."/>
            <person name="Dougan E. K."/>
            <person name="Thang M."/>
            <person name="Chan C."/>
        </authorList>
    </citation>
    <scope>NUCLEOTIDE SEQUENCE [LARGE SCALE GENOMIC DNA]</scope>
</reference>
<keyword evidence="3" id="KW-1185">Reference proteome</keyword>
<name>A0ABP0L0E2_9DINO</name>
<feature type="region of interest" description="Disordered" evidence="1">
    <location>
        <begin position="1"/>
        <end position="21"/>
    </location>
</feature>
<evidence type="ECO:0000313" key="3">
    <source>
        <dbReference type="Proteomes" id="UP001642464"/>
    </source>
</evidence>